<evidence type="ECO:0000313" key="1">
    <source>
        <dbReference type="EMBL" id="JAP89839.1"/>
    </source>
</evidence>
<protein>
    <submittedName>
        <fullName evidence="1">Uncharacterized protein</fullName>
    </submittedName>
</protein>
<dbReference type="InterPro" id="IPR011989">
    <property type="entry name" value="ARM-like"/>
</dbReference>
<reference evidence="1" key="1">
    <citation type="submission" date="2015-07" db="EMBL/GenBank/DDBJ databases">
        <title>Adaptation to a free-living lifestyle via gene acquisitions in the diplomonad Trepomonas sp. PC1.</title>
        <authorList>
            <person name="Xu F."/>
            <person name="Jerlstrom-Hultqvist J."/>
            <person name="Kolisko M."/>
            <person name="Simpson A.G.B."/>
            <person name="Roger A.J."/>
            <person name="Svard S.G."/>
            <person name="Andersson J.O."/>
        </authorList>
    </citation>
    <scope>NUCLEOTIDE SEQUENCE</scope>
    <source>
        <strain evidence="1">PC1</strain>
    </source>
</reference>
<gene>
    <name evidence="1" type="ORF">TPC1_30666</name>
</gene>
<dbReference type="InterPro" id="IPR016024">
    <property type="entry name" value="ARM-type_fold"/>
</dbReference>
<dbReference type="EMBL" id="GDID01006767">
    <property type="protein sequence ID" value="JAP89839.1"/>
    <property type="molecule type" value="Transcribed_RNA"/>
</dbReference>
<name>A0A146K2S8_9EUKA</name>
<dbReference type="AlphaFoldDB" id="A0A146K2S8"/>
<proteinExistence type="predicted"/>
<dbReference type="SUPFAM" id="SSF48371">
    <property type="entry name" value="ARM repeat"/>
    <property type="match status" value="1"/>
</dbReference>
<sequence>EISAKVHSEEFFDLDLSSSKIKLQPQPIQQKETLPAKTMEIEFSDSVHSQIQSKVNADDESFDFIQSTQPLQIQTQVYRDDFDLENDFQVTKKQNLENISATQLRFLLQNDKNFLKEFAQVNPCKFLQKAVKAEILQVLLEVFSFSEEIGVKFLIAGFGNLFTTQNSDLQFQFVKFALNATQNSQSLKFELFRAQNGVEIVEKLLLQQSNRAECLKLVLEAPKGLFKLIFQNNFVQICKLVNQLKATEQETASQFLILLQNLIENCQKVEMYQNQAILNEVKQFFQHTDEKFQFQALQLLKTTMQPKTDDFLNLISQSFDKSLFKLNKTPRMQELALQLIFYLIFSSPPRQQKILDQESIQMLISYAETDKYNDISKQLSISILCEFLKKEQQIKTDIKQKLAQLFINLLKESQQSQTRVLNPLSNVIQTQFVMEDNQLCKILWLSLNRQQIDSLIKLSSTSILQQILNESFAKQLFGFIKENFGNQNIIAGLKLLKICFALNFGFKSNFSEMIEILSEKSDG</sequence>
<feature type="non-terminal residue" evidence="1">
    <location>
        <position position="523"/>
    </location>
</feature>
<feature type="non-terminal residue" evidence="1">
    <location>
        <position position="1"/>
    </location>
</feature>
<organism evidence="1">
    <name type="scientific">Trepomonas sp. PC1</name>
    <dbReference type="NCBI Taxonomy" id="1076344"/>
    <lineage>
        <taxon>Eukaryota</taxon>
        <taxon>Metamonada</taxon>
        <taxon>Diplomonadida</taxon>
        <taxon>Hexamitidae</taxon>
        <taxon>Hexamitinae</taxon>
        <taxon>Trepomonas</taxon>
    </lineage>
</organism>
<dbReference type="Gene3D" id="1.25.10.10">
    <property type="entry name" value="Leucine-rich Repeat Variant"/>
    <property type="match status" value="1"/>
</dbReference>
<accession>A0A146K2S8</accession>